<gene>
    <name evidence="1" type="ORF">PCON_09318</name>
</gene>
<evidence type="ECO:0000313" key="2">
    <source>
        <dbReference type="Proteomes" id="UP000018144"/>
    </source>
</evidence>
<evidence type="ECO:0000313" key="1">
    <source>
        <dbReference type="EMBL" id="CCX09725.1"/>
    </source>
</evidence>
<dbReference type="Proteomes" id="UP000018144">
    <property type="component" value="Unassembled WGS sequence"/>
</dbReference>
<organism evidence="1 2">
    <name type="scientific">Pyronema omphalodes (strain CBS 100304)</name>
    <name type="common">Pyronema confluens</name>
    <dbReference type="NCBI Taxonomy" id="1076935"/>
    <lineage>
        <taxon>Eukaryota</taxon>
        <taxon>Fungi</taxon>
        <taxon>Dikarya</taxon>
        <taxon>Ascomycota</taxon>
        <taxon>Pezizomycotina</taxon>
        <taxon>Pezizomycetes</taxon>
        <taxon>Pezizales</taxon>
        <taxon>Pyronemataceae</taxon>
        <taxon>Pyronema</taxon>
    </lineage>
</organism>
<proteinExistence type="predicted"/>
<reference evidence="1 2" key="1">
    <citation type="journal article" date="2013" name="PLoS Genet.">
        <title>The genome and development-dependent transcriptomes of Pyronema confluens: a window into fungal evolution.</title>
        <authorList>
            <person name="Traeger S."/>
            <person name="Altegoer F."/>
            <person name="Freitag M."/>
            <person name="Gabaldon T."/>
            <person name="Kempken F."/>
            <person name="Kumar A."/>
            <person name="Marcet-Houben M."/>
            <person name="Poggeler S."/>
            <person name="Stajich J.E."/>
            <person name="Nowrousian M."/>
        </authorList>
    </citation>
    <scope>NUCLEOTIDE SEQUENCE [LARGE SCALE GENOMIC DNA]</scope>
    <source>
        <strain evidence="2">CBS 100304</strain>
        <tissue evidence="1">Vegetative mycelium</tissue>
    </source>
</reference>
<name>U4L2Z0_PYROM</name>
<dbReference type="EMBL" id="HF935494">
    <property type="protein sequence ID" value="CCX09725.1"/>
    <property type="molecule type" value="Genomic_DNA"/>
</dbReference>
<protein>
    <submittedName>
        <fullName evidence="1">Uncharacterized protein</fullName>
    </submittedName>
</protein>
<sequence length="92" mass="10695">MESISLSFIDAFYQTANIVNNCSSQHRRSPTLKQHCQSNYRIIQSKMIYYCLTFKPCRNKQTPHLSINIEDAFCYGSPLPIIKCNFARQSKL</sequence>
<keyword evidence="2" id="KW-1185">Reference proteome</keyword>
<accession>U4L2Z0</accession>
<dbReference type="AlphaFoldDB" id="U4L2Z0"/>